<protein>
    <submittedName>
        <fullName evidence="2">PilZ domain-containing protein</fullName>
    </submittedName>
</protein>
<dbReference type="STRING" id="1137991.SAMN05660642_03465"/>
<dbReference type="Proteomes" id="UP000198680">
    <property type="component" value="Unassembled WGS sequence"/>
</dbReference>
<dbReference type="SUPFAM" id="SSF141371">
    <property type="entry name" value="PilZ domain-like"/>
    <property type="match status" value="1"/>
</dbReference>
<feature type="domain" description="PilZ" evidence="1">
    <location>
        <begin position="99"/>
        <end position="200"/>
    </location>
</feature>
<dbReference type="OrthoDB" id="3284647at2"/>
<name>A0A1G9WPB7_9ACTN</name>
<dbReference type="GO" id="GO:0035438">
    <property type="term" value="F:cyclic-di-GMP binding"/>
    <property type="evidence" value="ECO:0007669"/>
    <property type="project" value="InterPro"/>
</dbReference>
<dbReference type="RefSeq" id="WP_091221157.1">
    <property type="nucleotide sequence ID" value="NZ_FNHE01000009.1"/>
</dbReference>
<sequence length="211" mass="23429">MDAVGAVRPEVDDEAEVTPREHRYPVSTRVEQVTGETVVVRPSVGDFADQEVVRAGDHVQVFWRDATAVWALPAQVDVVERGAVPRWHLTVLGPAESIQRREAVRARLAVPVTVVLGSIDLQGEVVDLSERGIRAVLDASGSPPVPGSVVPLTVHLEDGDVTARAEVVWHHTRAGRWAVSLRFLDLPEREQDRVRRRVFQAMREERARHSS</sequence>
<dbReference type="AlphaFoldDB" id="A0A1G9WPB7"/>
<reference evidence="3" key="1">
    <citation type="submission" date="2016-10" db="EMBL/GenBank/DDBJ databases">
        <authorList>
            <person name="Varghese N."/>
            <person name="Submissions S."/>
        </authorList>
    </citation>
    <scope>NUCLEOTIDE SEQUENCE [LARGE SCALE GENOMIC DNA]</scope>
    <source>
        <strain evidence="3">DSM 45419</strain>
    </source>
</reference>
<evidence type="ECO:0000313" key="2">
    <source>
        <dbReference type="EMBL" id="SDM86003.1"/>
    </source>
</evidence>
<organism evidence="2 3">
    <name type="scientific">Geodermatophilus siccatus</name>
    <dbReference type="NCBI Taxonomy" id="1137991"/>
    <lineage>
        <taxon>Bacteria</taxon>
        <taxon>Bacillati</taxon>
        <taxon>Actinomycetota</taxon>
        <taxon>Actinomycetes</taxon>
        <taxon>Geodermatophilales</taxon>
        <taxon>Geodermatophilaceae</taxon>
        <taxon>Geodermatophilus</taxon>
    </lineage>
</organism>
<keyword evidence="3" id="KW-1185">Reference proteome</keyword>
<dbReference type="EMBL" id="FNHE01000009">
    <property type="protein sequence ID" value="SDM86003.1"/>
    <property type="molecule type" value="Genomic_DNA"/>
</dbReference>
<dbReference type="InterPro" id="IPR009875">
    <property type="entry name" value="PilZ_domain"/>
</dbReference>
<dbReference type="Pfam" id="PF07238">
    <property type="entry name" value="PilZ"/>
    <property type="match status" value="1"/>
</dbReference>
<dbReference type="Gene3D" id="2.40.10.220">
    <property type="entry name" value="predicted glycosyltransferase like domains"/>
    <property type="match status" value="1"/>
</dbReference>
<evidence type="ECO:0000313" key="3">
    <source>
        <dbReference type="Proteomes" id="UP000198680"/>
    </source>
</evidence>
<proteinExistence type="predicted"/>
<gene>
    <name evidence="2" type="ORF">SAMN05660642_03465</name>
</gene>
<evidence type="ECO:0000259" key="1">
    <source>
        <dbReference type="Pfam" id="PF07238"/>
    </source>
</evidence>
<accession>A0A1G9WPB7</accession>